<accession>A0ABR8DFF1</accession>
<dbReference type="Proteomes" id="UP000623440">
    <property type="component" value="Unassembled WGS sequence"/>
</dbReference>
<evidence type="ECO:0000313" key="1">
    <source>
        <dbReference type="EMBL" id="MBD2528262.1"/>
    </source>
</evidence>
<dbReference type="RefSeq" id="WP_190938937.1">
    <property type="nucleotide sequence ID" value="NZ_JACJSI010000002.1"/>
</dbReference>
<sequence length="56" mass="6024">MTIGSDKIVISQLLKSLGYSSSNPIADSYVKFGFSENNAILQIDPDGLGIAPRPHF</sequence>
<dbReference type="EMBL" id="JACJSI010000002">
    <property type="protein sequence ID" value="MBD2528262.1"/>
    <property type="molecule type" value="Genomic_DNA"/>
</dbReference>
<protein>
    <submittedName>
        <fullName evidence="1">Uncharacterized protein</fullName>
    </submittedName>
</protein>
<name>A0ABR8DFF1_9NOSO</name>
<organism evidence="1 2">
    <name type="scientific">Nostoc flagelliforme FACHB-838</name>
    <dbReference type="NCBI Taxonomy" id="2692904"/>
    <lineage>
        <taxon>Bacteria</taxon>
        <taxon>Bacillati</taxon>
        <taxon>Cyanobacteriota</taxon>
        <taxon>Cyanophyceae</taxon>
        <taxon>Nostocales</taxon>
        <taxon>Nostocaceae</taxon>
        <taxon>Nostoc</taxon>
    </lineage>
</organism>
<gene>
    <name evidence="1" type="ORF">H6G97_01310</name>
</gene>
<evidence type="ECO:0000313" key="2">
    <source>
        <dbReference type="Proteomes" id="UP000623440"/>
    </source>
</evidence>
<proteinExistence type="predicted"/>
<reference evidence="1 2" key="1">
    <citation type="journal article" date="2020" name="ISME J.">
        <title>Comparative genomics reveals insights into cyanobacterial evolution and habitat adaptation.</title>
        <authorList>
            <person name="Chen M.Y."/>
            <person name="Teng W.K."/>
            <person name="Zhao L."/>
            <person name="Hu C.X."/>
            <person name="Zhou Y.K."/>
            <person name="Han B.P."/>
            <person name="Song L.R."/>
            <person name="Shu W.S."/>
        </authorList>
    </citation>
    <scope>NUCLEOTIDE SEQUENCE [LARGE SCALE GENOMIC DNA]</scope>
    <source>
        <strain evidence="1 2">FACHB-838</strain>
    </source>
</reference>
<comment type="caution">
    <text evidence="1">The sequence shown here is derived from an EMBL/GenBank/DDBJ whole genome shotgun (WGS) entry which is preliminary data.</text>
</comment>
<keyword evidence="2" id="KW-1185">Reference proteome</keyword>